<dbReference type="OMA" id="LMTYIIM"/>
<evidence type="ECO:0000256" key="2">
    <source>
        <dbReference type="SAM" id="Phobius"/>
    </source>
</evidence>
<dbReference type="InParanoid" id="C1FIW2"/>
<feature type="transmembrane region" description="Helical" evidence="2">
    <location>
        <begin position="96"/>
        <end position="114"/>
    </location>
</feature>
<feature type="transmembrane region" description="Helical" evidence="2">
    <location>
        <begin position="316"/>
        <end position="335"/>
    </location>
</feature>
<feature type="transmembrane region" description="Helical" evidence="2">
    <location>
        <begin position="167"/>
        <end position="186"/>
    </location>
</feature>
<dbReference type="KEGG" id="mis:MICPUN_63202"/>
<feature type="transmembrane region" description="Helical" evidence="2">
    <location>
        <begin position="227"/>
        <end position="247"/>
    </location>
</feature>
<dbReference type="PANTHER" id="PTHR36838">
    <property type="entry name" value="AUXIN EFFLUX CARRIER FAMILY PROTEIN"/>
    <property type="match status" value="1"/>
</dbReference>
<proteinExistence type="predicted"/>
<keyword evidence="2" id="KW-0472">Membrane</keyword>
<keyword evidence="1" id="KW-0813">Transport</keyword>
<feature type="transmembrane region" description="Helical" evidence="2">
    <location>
        <begin position="134"/>
        <end position="155"/>
    </location>
</feature>
<feature type="transmembrane region" description="Helical" evidence="2">
    <location>
        <begin position="192"/>
        <end position="215"/>
    </location>
</feature>
<dbReference type="OrthoDB" id="30104at2759"/>
<feature type="transmembrane region" description="Helical" evidence="2">
    <location>
        <begin position="65"/>
        <end position="84"/>
    </location>
</feature>
<accession>C1FIW2</accession>
<keyword evidence="4" id="KW-1185">Reference proteome</keyword>
<feature type="transmembrane region" description="Helical" evidence="2">
    <location>
        <begin position="259"/>
        <end position="278"/>
    </location>
</feature>
<dbReference type="Proteomes" id="UP000002009">
    <property type="component" value="Chromosome 12"/>
</dbReference>
<evidence type="ECO:0000313" key="3">
    <source>
        <dbReference type="EMBL" id="ACO70247.1"/>
    </source>
</evidence>
<evidence type="ECO:0000313" key="4">
    <source>
        <dbReference type="Proteomes" id="UP000002009"/>
    </source>
</evidence>
<gene>
    <name evidence="3" type="ORF">MICPUN_63202</name>
</gene>
<keyword evidence="2" id="KW-0812">Transmembrane</keyword>
<dbReference type="AlphaFoldDB" id="C1FIW2"/>
<feature type="transmembrane region" description="Helical" evidence="2">
    <location>
        <begin position="6"/>
        <end position="24"/>
    </location>
</feature>
<organism evidence="3 4">
    <name type="scientific">Micromonas commoda (strain RCC299 / NOUM17 / CCMP2709)</name>
    <name type="common">Picoplanktonic green alga</name>
    <dbReference type="NCBI Taxonomy" id="296587"/>
    <lineage>
        <taxon>Eukaryota</taxon>
        <taxon>Viridiplantae</taxon>
        <taxon>Chlorophyta</taxon>
        <taxon>Mamiellophyceae</taxon>
        <taxon>Mamiellales</taxon>
        <taxon>Mamiellaceae</taxon>
        <taxon>Micromonas</taxon>
    </lineage>
</organism>
<dbReference type="GeneID" id="8248115"/>
<sequence>MPIGDANARLLLAVTTIAFGNFLRRIGLVDVDVGKSLLKVLFNATLPSVLLMSIFSVTFDAQSAAVSACALGQAIVLLIAHLAFRGQGRPPKELALLAGSCVGVNLGTFCYPLVESVWGSEGLTRVVLFDAVNQWSLLIVAPLIYASSIAGASFSPVKALANVKKQLTSPCLLAMFTAIALRLAGLSLPEPVAAFTSSLALANKPLALLALGILFDPQLNKSQLKDIGTLLALRYGACLLLGAAVMATLSVSMGPECTAVVLAALISPVPLLTVTYAMEYDCDIKLSASAVNAGNFCSFGLLLAVANTNLTNATALAPAVAAAGTALALVGVLGARGKSASRDQVTPVQANAARFSRRRCAQVHDRRQLEVRKGHDVGFAGSLGAVNVRVQIAKGHANA</sequence>
<dbReference type="RefSeq" id="XP_002508989.1">
    <property type="nucleotide sequence ID" value="XM_002508943.1"/>
</dbReference>
<dbReference type="PANTHER" id="PTHR36838:SF3">
    <property type="entry name" value="TRANSPORTER AUXIN EFFLUX CARRIER EC FAMILY"/>
    <property type="match status" value="1"/>
</dbReference>
<reference evidence="3 4" key="1">
    <citation type="journal article" date="2009" name="Science">
        <title>Green evolution and dynamic adaptations revealed by genomes of the marine picoeukaryotes Micromonas.</title>
        <authorList>
            <person name="Worden A.Z."/>
            <person name="Lee J.H."/>
            <person name="Mock T."/>
            <person name="Rouze P."/>
            <person name="Simmons M.P."/>
            <person name="Aerts A.L."/>
            <person name="Allen A.E."/>
            <person name="Cuvelier M.L."/>
            <person name="Derelle E."/>
            <person name="Everett M.V."/>
            <person name="Foulon E."/>
            <person name="Grimwood J."/>
            <person name="Gundlach H."/>
            <person name="Henrissat B."/>
            <person name="Napoli C."/>
            <person name="McDonald S.M."/>
            <person name="Parker M.S."/>
            <person name="Rombauts S."/>
            <person name="Salamov A."/>
            <person name="Von Dassow P."/>
            <person name="Badger J.H."/>
            <person name="Coutinho P.M."/>
            <person name="Demir E."/>
            <person name="Dubchak I."/>
            <person name="Gentemann C."/>
            <person name="Eikrem W."/>
            <person name="Gready J.E."/>
            <person name="John U."/>
            <person name="Lanier W."/>
            <person name="Lindquist E.A."/>
            <person name="Lucas S."/>
            <person name="Mayer K.F."/>
            <person name="Moreau H."/>
            <person name="Not F."/>
            <person name="Otillar R."/>
            <person name="Panaud O."/>
            <person name="Pangilinan J."/>
            <person name="Paulsen I."/>
            <person name="Piegu B."/>
            <person name="Poliakov A."/>
            <person name="Robbens S."/>
            <person name="Schmutz J."/>
            <person name="Toulza E."/>
            <person name="Wyss T."/>
            <person name="Zelensky A."/>
            <person name="Zhou K."/>
            <person name="Armbrust E.V."/>
            <person name="Bhattacharya D."/>
            <person name="Goodenough U.W."/>
            <person name="Van de Peer Y."/>
            <person name="Grigoriev I.V."/>
        </authorList>
    </citation>
    <scope>NUCLEOTIDE SEQUENCE [LARGE SCALE GENOMIC DNA]</scope>
    <source>
        <strain evidence="4">RCC299 / NOUM17</strain>
    </source>
</reference>
<feature type="transmembrane region" description="Helical" evidence="2">
    <location>
        <begin position="290"/>
        <end position="310"/>
    </location>
</feature>
<protein>
    <submittedName>
        <fullName evidence="3">Auxin efflux carrier family</fullName>
    </submittedName>
</protein>
<evidence type="ECO:0000256" key="1">
    <source>
        <dbReference type="ARBA" id="ARBA00022448"/>
    </source>
</evidence>
<feature type="transmembrane region" description="Helical" evidence="2">
    <location>
        <begin position="36"/>
        <end position="59"/>
    </location>
</feature>
<dbReference type="EMBL" id="CP001577">
    <property type="protein sequence ID" value="ACO70247.1"/>
    <property type="molecule type" value="Genomic_DNA"/>
</dbReference>
<keyword evidence="2" id="KW-1133">Transmembrane helix</keyword>
<name>C1FIW2_MICCC</name>